<dbReference type="OrthoDB" id="9783370at2"/>
<dbReference type="GO" id="GO:0005524">
    <property type="term" value="F:ATP binding"/>
    <property type="evidence" value="ECO:0007669"/>
    <property type="project" value="InterPro"/>
</dbReference>
<dbReference type="PANTHER" id="PTHR42759:SF1">
    <property type="entry name" value="MAGNESIUM-CHELATASE SUBUNIT CHLD"/>
    <property type="match status" value="1"/>
</dbReference>
<accession>A0A0S3PW20</accession>
<dbReference type="Proteomes" id="UP000236884">
    <property type="component" value="Chromosome"/>
</dbReference>
<organism evidence="2 3">
    <name type="scientific">Variibacter gotjawalensis</name>
    <dbReference type="NCBI Taxonomy" id="1333996"/>
    <lineage>
        <taxon>Bacteria</taxon>
        <taxon>Pseudomonadati</taxon>
        <taxon>Pseudomonadota</taxon>
        <taxon>Alphaproteobacteria</taxon>
        <taxon>Hyphomicrobiales</taxon>
        <taxon>Nitrobacteraceae</taxon>
        <taxon>Variibacter</taxon>
    </lineage>
</organism>
<dbReference type="InterPro" id="IPR011704">
    <property type="entry name" value="ATPase_dyneun-rel_AAA"/>
</dbReference>
<sequence length="315" mass="34573">MKKPAKTSAASSAKTPGSIDATLELLSGADYLADRSLATVLFLALRMGRPLFLEGEAGVGKTEIAKVLSETLGRKLIRLQCYEGLDVSAAVYEWNYAAQMIAIRLAEANDVADREKLSSDIFDDRYLIKRPLLQALEPNPGGAPVLLIDELDRTDEAFEAFLLEVLADFQVTIPEMGTIKAAEPPIVIITSNRTREVHDALKRRCLYHWVGYPSAERELAIVRAKIPGIGKTLSMQIVHFVQALRREDLFKAPGVAETLDWATALSELDTVALDPETVADTLGVLLKYQDDIARLDGTKAKALLDEVRAELRAAE</sequence>
<dbReference type="AlphaFoldDB" id="A0A0S3PW20"/>
<dbReference type="EMBL" id="AP014946">
    <property type="protein sequence ID" value="BAT60102.1"/>
    <property type="molecule type" value="Genomic_DNA"/>
</dbReference>
<dbReference type="RefSeq" id="WP_096356037.1">
    <property type="nucleotide sequence ID" value="NZ_AP014946.1"/>
</dbReference>
<reference evidence="2 3" key="1">
    <citation type="submission" date="2015-08" db="EMBL/GenBank/DDBJ databases">
        <title>Investigation of the bacterial diversity of lava forest soil.</title>
        <authorList>
            <person name="Lee J.S."/>
        </authorList>
    </citation>
    <scope>NUCLEOTIDE SEQUENCE [LARGE SCALE GENOMIC DNA]</scope>
    <source>
        <strain evidence="2 3">GJW-30</strain>
    </source>
</reference>
<protein>
    <submittedName>
        <fullName evidence="2">AAA domain (Dynein-related subfamily)</fullName>
    </submittedName>
</protein>
<dbReference type="SUPFAM" id="SSF52540">
    <property type="entry name" value="P-loop containing nucleoside triphosphate hydrolases"/>
    <property type="match status" value="1"/>
</dbReference>
<dbReference type="Gene3D" id="3.40.50.300">
    <property type="entry name" value="P-loop containing nucleotide triphosphate hydrolases"/>
    <property type="match status" value="1"/>
</dbReference>
<dbReference type="InterPro" id="IPR050764">
    <property type="entry name" value="CbbQ/NirQ/NorQ/GpvN"/>
</dbReference>
<dbReference type="InterPro" id="IPR027417">
    <property type="entry name" value="P-loop_NTPase"/>
</dbReference>
<evidence type="ECO:0000313" key="3">
    <source>
        <dbReference type="Proteomes" id="UP000236884"/>
    </source>
</evidence>
<evidence type="ECO:0000313" key="2">
    <source>
        <dbReference type="EMBL" id="BAT60102.1"/>
    </source>
</evidence>
<proteinExistence type="predicted"/>
<name>A0A0S3PW20_9BRAD</name>
<keyword evidence="3" id="KW-1185">Reference proteome</keyword>
<dbReference type="Pfam" id="PF07728">
    <property type="entry name" value="AAA_5"/>
    <property type="match status" value="1"/>
</dbReference>
<dbReference type="PANTHER" id="PTHR42759">
    <property type="entry name" value="MOXR FAMILY PROTEIN"/>
    <property type="match status" value="1"/>
</dbReference>
<dbReference type="CDD" id="cd00009">
    <property type="entry name" value="AAA"/>
    <property type="match status" value="1"/>
</dbReference>
<dbReference type="KEGG" id="vgo:GJW-30_1_02637"/>
<gene>
    <name evidence="2" type="ORF">GJW-30_1_02637</name>
</gene>
<dbReference type="GO" id="GO:0016887">
    <property type="term" value="F:ATP hydrolysis activity"/>
    <property type="evidence" value="ECO:0007669"/>
    <property type="project" value="InterPro"/>
</dbReference>
<evidence type="ECO:0000259" key="1">
    <source>
        <dbReference type="Pfam" id="PF07728"/>
    </source>
</evidence>
<feature type="domain" description="ATPase dynein-related AAA" evidence="1">
    <location>
        <begin position="50"/>
        <end position="205"/>
    </location>
</feature>